<gene>
    <name evidence="3" type="ORF">JG688_00012445</name>
</gene>
<feature type="compositionally biased region" description="Basic and acidic residues" evidence="2">
    <location>
        <begin position="256"/>
        <end position="275"/>
    </location>
</feature>
<keyword evidence="1" id="KW-0175">Coiled coil</keyword>
<dbReference type="Proteomes" id="UP000709295">
    <property type="component" value="Unassembled WGS sequence"/>
</dbReference>
<evidence type="ECO:0000313" key="3">
    <source>
        <dbReference type="EMBL" id="KAG6954267.1"/>
    </source>
</evidence>
<comment type="caution">
    <text evidence="3">The sequence shown here is derived from an EMBL/GenBank/DDBJ whole genome shotgun (WGS) entry which is preliminary data.</text>
</comment>
<evidence type="ECO:0000256" key="2">
    <source>
        <dbReference type="SAM" id="MobiDB-lite"/>
    </source>
</evidence>
<protein>
    <submittedName>
        <fullName evidence="3">Uncharacterized protein</fullName>
    </submittedName>
</protein>
<reference evidence="3" key="1">
    <citation type="submission" date="2021-01" db="EMBL/GenBank/DDBJ databases">
        <title>Phytophthora aleatoria, a newly-described species from Pinus radiata is distinct from Phytophthora cactorum isolates based on comparative genomics.</title>
        <authorList>
            <person name="Mcdougal R."/>
            <person name="Panda P."/>
            <person name="Williams N."/>
            <person name="Studholme D.J."/>
        </authorList>
    </citation>
    <scope>NUCLEOTIDE SEQUENCE</scope>
    <source>
        <strain evidence="3">NZFS 4037</strain>
    </source>
</reference>
<dbReference type="AlphaFoldDB" id="A0A8J5MED0"/>
<name>A0A8J5MED0_9STRA</name>
<sequence length="331" mass="37679">MLQDAGTKKRKATYLRRKEEHDALQDQIQEIERQLTELRAKNDGGVTQLQELIAAVGLNTTMKNAVEQQQLKVAMAQSSVSQWLQNQSVHPMNNFIHLGREWTERRETLLSMKDERFARGFRYVTARCQHLAALKPHLSEERFEDADGNFCCVHNEVIPFPGVQSMRKVFDAVKFTLDTPEISISEQLGHITVRDDYDAVGADSFICNYRLASGIDSGVTTELNAVAFGQYVEHLSVVNGEPYAVVAIDMPLRRNDSPDKSVKEVSKKESPAEIEDRLEDTDGEIVVMRNFFVKTCRPEFEVSEIITQEQRDIITCWSDVVLQPIKKIIYA</sequence>
<keyword evidence="4" id="KW-1185">Reference proteome</keyword>
<feature type="region of interest" description="Disordered" evidence="2">
    <location>
        <begin position="256"/>
        <end position="276"/>
    </location>
</feature>
<accession>A0A8J5MED0</accession>
<organism evidence="3 4">
    <name type="scientific">Phytophthora aleatoria</name>
    <dbReference type="NCBI Taxonomy" id="2496075"/>
    <lineage>
        <taxon>Eukaryota</taxon>
        <taxon>Sar</taxon>
        <taxon>Stramenopiles</taxon>
        <taxon>Oomycota</taxon>
        <taxon>Peronosporomycetes</taxon>
        <taxon>Peronosporales</taxon>
        <taxon>Peronosporaceae</taxon>
        <taxon>Phytophthora</taxon>
    </lineage>
</organism>
<feature type="coiled-coil region" evidence="1">
    <location>
        <begin position="14"/>
        <end position="41"/>
    </location>
</feature>
<evidence type="ECO:0000313" key="4">
    <source>
        <dbReference type="Proteomes" id="UP000709295"/>
    </source>
</evidence>
<dbReference type="EMBL" id="JAENGY010000962">
    <property type="protein sequence ID" value="KAG6954267.1"/>
    <property type="molecule type" value="Genomic_DNA"/>
</dbReference>
<evidence type="ECO:0000256" key="1">
    <source>
        <dbReference type="SAM" id="Coils"/>
    </source>
</evidence>
<proteinExistence type="predicted"/>